<proteinExistence type="predicted"/>
<evidence type="ECO:0000313" key="9">
    <source>
        <dbReference type="EMBL" id="CAL4790321.1"/>
    </source>
</evidence>
<keyword evidence="10" id="KW-1185">Reference proteome</keyword>
<dbReference type="InterPro" id="IPR000571">
    <property type="entry name" value="Znf_CCCH"/>
</dbReference>
<feature type="domain" description="C3H1-type" evidence="6">
    <location>
        <begin position="98"/>
        <end position="121"/>
    </location>
</feature>
<reference evidence="8" key="2">
    <citation type="submission" date="2024-04" db="EMBL/GenBank/DDBJ databases">
        <authorList>
            <person name="Chen Y."/>
            <person name="Shah S."/>
            <person name="Dougan E. K."/>
            <person name="Thang M."/>
            <person name="Chan C."/>
        </authorList>
    </citation>
    <scope>NUCLEOTIDE SEQUENCE [LARGE SCALE GENOMIC DNA]</scope>
</reference>
<gene>
    <name evidence="7" type="ORF">C1SCF055_LOCUS28912</name>
</gene>
<dbReference type="AlphaFoldDB" id="A0A9P1G6R8"/>
<keyword evidence="3 4" id="KW-0862">Zinc</keyword>
<evidence type="ECO:0000313" key="10">
    <source>
        <dbReference type="Proteomes" id="UP001152797"/>
    </source>
</evidence>
<protein>
    <submittedName>
        <fullName evidence="9">Reticulocyte-binding protein 2-like a</fullName>
    </submittedName>
</protein>
<evidence type="ECO:0000313" key="7">
    <source>
        <dbReference type="EMBL" id="CAI4003009.1"/>
    </source>
</evidence>
<evidence type="ECO:0000256" key="2">
    <source>
        <dbReference type="ARBA" id="ARBA00022771"/>
    </source>
</evidence>
<dbReference type="GO" id="GO:0008270">
    <property type="term" value="F:zinc ion binding"/>
    <property type="evidence" value="ECO:0007669"/>
    <property type="project" value="UniProtKB-KW"/>
</dbReference>
<comment type="caution">
    <text evidence="7">The sequence shown here is derived from an EMBL/GenBank/DDBJ whole genome shotgun (WGS) entry which is preliminary data.</text>
</comment>
<keyword evidence="2 4" id="KW-0863">Zinc-finger</keyword>
<dbReference type="EMBL" id="CAMXCT010003201">
    <property type="protein sequence ID" value="CAI4003009.1"/>
    <property type="molecule type" value="Genomic_DNA"/>
</dbReference>
<evidence type="ECO:0000256" key="1">
    <source>
        <dbReference type="ARBA" id="ARBA00022723"/>
    </source>
</evidence>
<dbReference type="InterPro" id="IPR036855">
    <property type="entry name" value="Znf_CCCH_sf"/>
</dbReference>
<dbReference type="PROSITE" id="PS50103">
    <property type="entry name" value="ZF_C3H1"/>
    <property type="match status" value="1"/>
</dbReference>
<feature type="region of interest" description="Disordered" evidence="5">
    <location>
        <begin position="60"/>
        <end position="85"/>
    </location>
</feature>
<organism evidence="7">
    <name type="scientific">Cladocopium goreaui</name>
    <dbReference type="NCBI Taxonomy" id="2562237"/>
    <lineage>
        <taxon>Eukaryota</taxon>
        <taxon>Sar</taxon>
        <taxon>Alveolata</taxon>
        <taxon>Dinophyceae</taxon>
        <taxon>Suessiales</taxon>
        <taxon>Symbiodiniaceae</taxon>
        <taxon>Cladocopium</taxon>
    </lineage>
</organism>
<evidence type="ECO:0000259" key="6">
    <source>
        <dbReference type="PROSITE" id="PS50103"/>
    </source>
</evidence>
<evidence type="ECO:0000256" key="3">
    <source>
        <dbReference type="ARBA" id="ARBA00022833"/>
    </source>
</evidence>
<feature type="zinc finger region" description="C3H1-type" evidence="4">
    <location>
        <begin position="98"/>
        <end position="121"/>
    </location>
</feature>
<dbReference type="EMBL" id="CAMXCT020003201">
    <property type="protein sequence ID" value="CAL1156384.1"/>
    <property type="molecule type" value="Genomic_DNA"/>
</dbReference>
<evidence type="ECO:0000256" key="5">
    <source>
        <dbReference type="SAM" id="MobiDB-lite"/>
    </source>
</evidence>
<evidence type="ECO:0000313" key="8">
    <source>
        <dbReference type="EMBL" id="CAL1156384.1"/>
    </source>
</evidence>
<reference evidence="7" key="1">
    <citation type="submission" date="2022-10" db="EMBL/GenBank/DDBJ databases">
        <authorList>
            <person name="Chen Y."/>
            <person name="Dougan E. K."/>
            <person name="Chan C."/>
            <person name="Rhodes N."/>
            <person name="Thang M."/>
        </authorList>
    </citation>
    <scope>NUCLEOTIDE SEQUENCE</scope>
</reference>
<keyword evidence="1 4" id="KW-0479">Metal-binding</keyword>
<accession>A0A9P1G6R8</accession>
<dbReference type="SUPFAM" id="SSF90229">
    <property type="entry name" value="CCCH zinc finger"/>
    <property type="match status" value="1"/>
</dbReference>
<sequence length="206" mass="22584">MVYPPIIPLVSKSDPSSASSSSSAFTAFVQNVNSFMFTDEDYLHASGRAADSLLASVTRPDHDGIHADTLPRLPEESEESRGSLPVLTGPHAAGTCQPCVLFAATVGCHKGERCQFCHMPHAPDARSATRGVRKHTRDSIKQRVLGLLRPPVDLDAIHSDLQGEADRHPFGRKLIIKLLQETPEEYRHYRHLEQVENRSKASSAGI</sequence>
<dbReference type="EMBL" id="CAMXCT030003201">
    <property type="protein sequence ID" value="CAL4790321.1"/>
    <property type="molecule type" value="Genomic_DNA"/>
</dbReference>
<evidence type="ECO:0000256" key="4">
    <source>
        <dbReference type="PROSITE-ProRule" id="PRU00723"/>
    </source>
</evidence>
<name>A0A9P1G6R8_9DINO</name>
<dbReference type="Proteomes" id="UP001152797">
    <property type="component" value="Unassembled WGS sequence"/>
</dbReference>